<evidence type="ECO:0000313" key="2">
    <source>
        <dbReference type="EMBL" id="GAA3538933.1"/>
    </source>
</evidence>
<evidence type="ECO:0008006" key="4">
    <source>
        <dbReference type="Google" id="ProtNLM"/>
    </source>
</evidence>
<name>A0ABP6VS35_9ACTN</name>
<keyword evidence="1" id="KW-0812">Transmembrane</keyword>
<protein>
    <recommendedName>
        <fullName evidence="4">Secreted protein</fullName>
    </recommendedName>
</protein>
<reference evidence="3" key="1">
    <citation type="journal article" date="2019" name="Int. J. Syst. Evol. Microbiol.">
        <title>The Global Catalogue of Microorganisms (GCM) 10K type strain sequencing project: providing services to taxonomists for standard genome sequencing and annotation.</title>
        <authorList>
            <consortium name="The Broad Institute Genomics Platform"/>
            <consortium name="The Broad Institute Genome Sequencing Center for Infectious Disease"/>
            <person name="Wu L."/>
            <person name="Ma J."/>
        </authorList>
    </citation>
    <scope>NUCLEOTIDE SEQUENCE [LARGE SCALE GENOMIC DNA]</scope>
    <source>
        <strain evidence="3">JCM 17460</strain>
    </source>
</reference>
<sequence>MGMRGLLMTTTITMTTTMISTITITMTIMNRFMLIIEPGLHVADGEPQVLAELEGSRRPAGQPPVVDGLHGDTEVLSEFLDPDEGLQPQLRRTHAQ</sequence>
<evidence type="ECO:0000256" key="1">
    <source>
        <dbReference type="SAM" id="Phobius"/>
    </source>
</evidence>
<feature type="transmembrane region" description="Helical" evidence="1">
    <location>
        <begin position="6"/>
        <end position="28"/>
    </location>
</feature>
<dbReference type="EMBL" id="BAABBB010000015">
    <property type="protein sequence ID" value="GAA3538933.1"/>
    <property type="molecule type" value="Genomic_DNA"/>
</dbReference>
<keyword evidence="1" id="KW-0472">Membrane</keyword>
<accession>A0ABP6VS35</accession>
<dbReference type="Proteomes" id="UP001500301">
    <property type="component" value="Unassembled WGS sequence"/>
</dbReference>
<gene>
    <name evidence="2" type="ORF">GCM10022263_28060</name>
</gene>
<evidence type="ECO:0000313" key="3">
    <source>
        <dbReference type="Proteomes" id="UP001500301"/>
    </source>
</evidence>
<comment type="caution">
    <text evidence="2">The sequence shown here is derived from an EMBL/GenBank/DDBJ whole genome shotgun (WGS) entry which is preliminary data.</text>
</comment>
<organism evidence="2 3">
    <name type="scientific">Nocardioides daeguensis</name>
    <dbReference type="NCBI Taxonomy" id="908359"/>
    <lineage>
        <taxon>Bacteria</taxon>
        <taxon>Bacillati</taxon>
        <taxon>Actinomycetota</taxon>
        <taxon>Actinomycetes</taxon>
        <taxon>Propionibacteriales</taxon>
        <taxon>Nocardioidaceae</taxon>
        <taxon>Nocardioides</taxon>
    </lineage>
</organism>
<proteinExistence type="predicted"/>
<keyword evidence="3" id="KW-1185">Reference proteome</keyword>
<keyword evidence="1" id="KW-1133">Transmembrane helix</keyword>